<protein>
    <submittedName>
        <fullName evidence="1">Uncharacterized protein</fullName>
    </submittedName>
</protein>
<dbReference type="EMBL" id="LT859958">
    <property type="protein sequence ID" value="SMX54293.1"/>
    <property type="molecule type" value="Genomic_DNA"/>
</dbReference>
<gene>
    <name evidence="1" type="ORF">CFX1CAM_1228</name>
</gene>
<evidence type="ECO:0000313" key="2">
    <source>
        <dbReference type="Proteomes" id="UP000195514"/>
    </source>
</evidence>
<organism evidence="1 2">
    <name type="scientific">Candidatus Brevifilum fermentans</name>
    <dbReference type="NCBI Taxonomy" id="1986204"/>
    <lineage>
        <taxon>Bacteria</taxon>
        <taxon>Bacillati</taxon>
        <taxon>Chloroflexota</taxon>
        <taxon>Anaerolineae</taxon>
        <taxon>Anaerolineales</taxon>
        <taxon>Anaerolineaceae</taxon>
        <taxon>Candidatus Brevifilum</taxon>
    </lineage>
</organism>
<keyword evidence="2" id="KW-1185">Reference proteome</keyword>
<sequence>MKKETTLIYLVILTALGVTIACAMPGLTQKQPSIETVESPLLEKTEELIVDRVATTEIGVEPTEPVVDTIIATEVEVEPTEPVVASTDAEIRPTSLPNAGQISYIHDGKLWVYRVDSGKTLPIFTFLDGQEYGSQYPRARFSPDGRYLAFNLGNASWIEDFETGDTINFSPFGDFFSWTGNGAELFAIRGAMGCLAIENLEDQDLLNFDIVKLDVKNLSHSSLVANIGGGLRVMGAISPNGEWASINNCRCFSECSPYSIWHLPSLSVIAPPASVEAGNFAFSSDSQTMVFWDEQTYDYVETPLYKAATDYHGFIALFSAPNAQPVNALWSPDDNWIGFTSVHFEHELTETDRCVWIVKPDGSRLTGVECGFSDLVAWSPDSTQILFSKKESAIKQLYIYNIISGSKIAIPIQVKPYTYRFIDWGRLP</sequence>
<dbReference type="InterPro" id="IPR011042">
    <property type="entry name" value="6-blade_b-propeller_TolB-like"/>
</dbReference>
<proteinExistence type="predicted"/>
<dbReference type="Proteomes" id="UP000195514">
    <property type="component" value="Chromosome I"/>
</dbReference>
<evidence type="ECO:0000313" key="1">
    <source>
        <dbReference type="EMBL" id="SMX54293.1"/>
    </source>
</evidence>
<reference evidence="2" key="1">
    <citation type="submission" date="2017-05" db="EMBL/GenBank/DDBJ databases">
        <authorList>
            <person name="Kirkegaard R."/>
            <person name="Mcilroy J S."/>
        </authorList>
    </citation>
    <scope>NUCLEOTIDE SEQUENCE [LARGE SCALE GENOMIC DNA]</scope>
</reference>
<dbReference type="Pfam" id="PF07676">
    <property type="entry name" value="PD40"/>
    <property type="match status" value="1"/>
</dbReference>
<dbReference type="RefSeq" id="WP_087862152.1">
    <property type="nucleotide sequence ID" value="NZ_LT859958.1"/>
</dbReference>
<dbReference type="AlphaFoldDB" id="A0A1Y6K3Q9"/>
<dbReference type="Gene3D" id="2.120.10.30">
    <property type="entry name" value="TolB, C-terminal domain"/>
    <property type="match status" value="1"/>
</dbReference>
<dbReference type="KEGG" id="abat:CFX1CAM_1228"/>
<dbReference type="InterPro" id="IPR011659">
    <property type="entry name" value="WD40"/>
</dbReference>
<dbReference type="OrthoDB" id="9815657at2"/>
<name>A0A1Y6K3Q9_9CHLR</name>
<dbReference type="SUPFAM" id="SSF82171">
    <property type="entry name" value="DPP6 N-terminal domain-like"/>
    <property type="match status" value="1"/>
</dbReference>
<dbReference type="PROSITE" id="PS51257">
    <property type="entry name" value="PROKAR_LIPOPROTEIN"/>
    <property type="match status" value="1"/>
</dbReference>
<accession>A0A1Y6K3Q9</accession>